<dbReference type="AlphaFoldDB" id="A0A7X0RSM3"/>
<protein>
    <submittedName>
        <fullName evidence="3">Cupin domain-containing protein</fullName>
    </submittedName>
</protein>
<dbReference type="PANTHER" id="PTHR35848">
    <property type="entry name" value="OXALATE-BINDING PROTEIN"/>
    <property type="match status" value="1"/>
</dbReference>
<accession>A0A7X0RSM3</accession>
<evidence type="ECO:0000259" key="2">
    <source>
        <dbReference type="Pfam" id="PF07883"/>
    </source>
</evidence>
<comment type="caution">
    <text evidence="3">The sequence shown here is derived from an EMBL/GenBank/DDBJ whole genome shotgun (WGS) entry which is preliminary data.</text>
</comment>
<dbReference type="InterPro" id="IPR014710">
    <property type="entry name" value="RmlC-like_jellyroll"/>
</dbReference>
<keyword evidence="4" id="KW-1185">Reference proteome</keyword>
<dbReference type="EMBL" id="JACJVP010000030">
    <property type="protein sequence ID" value="MBB6672815.1"/>
    <property type="molecule type" value="Genomic_DNA"/>
</dbReference>
<dbReference type="InterPro" id="IPR013096">
    <property type="entry name" value="Cupin_2"/>
</dbReference>
<evidence type="ECO:0000313" key="4">
    <source>
        <dbReference type="Proteomes" id="UP000547209"/>
    </source>
</evidence>
<gene>
    <name evidence="3" type="ORF">H7C19_19210</name>
</gene>
<dbReference type="RefSeq" id="WP_185670661.1">
    <property type="nucleotide sequence ID" value="NZ_JACJVP010000030.1"/>
</dbReference>
<reference evidence="3 4" key="1">
    <citation type="submission" date="2020-08" db="EMBL/GenBank/DDBJ databases">
        <title>Cohnella phylogeny.</title>
        <authorList>
            <person name="Dunlap C."/>
        </authorList>
    </citation>
    <scope>NUCLEOTIDE SEQUENCE [LARGE SCALE GENOMIC DNA]</scope>
    <source>
        <strain evidence="3 4">DSM 28246</strain>
    </source>
</reference>
<dbReference type="GO" id="GO:0046872">
    <property type="term" value="F:metal ion binding"/>
    <property type="evidence" value="ECO:0007669"/>
    <property type="project" value="UniProtKB-KW"/>
</dbReference>
<organism evidence="3 4">
    <name type="scientific">Cohnella nanjingensis</name>
    <dbReference type="NCBI Taxonomy" id="1387779"/>
    <lineage>
        <taxon>Bacteria</taxon>
        <taxon>Bacillati</taxon>
        <taxon>Bacillota</taxon>
        <taxon>Bacilli</taxon>
        <taxon>Bacillales</taxon>
        <taxon>Paenibacillaceae</taxon>
        <taxon>Cohnella</taxon>
    </lineage>
</organism>
<feature type="domain" description="Cupin type-2" evidence="2">
    <location>
        <begin position="32"/>
        <end position="100"/>
    </location>
</feature>
<evidence type="ECO:0000256" key="1">
    <source>
        <dbReference type="ARBA" id="ARBA00022723"/>
    </source>
</evidence>
<keyword evidence="1" id="KW-0479">Metal-binding</keyword>
<dbReference type="InterPro" id="IPR011051">
    <property type="entry name" value="RmlC_Cupin_sf"/>
</dbReference>
<name>A0A7X0RSM3_9BACL</name>
<dbReference type="SUPFAM" id="SSF51182">
    <property type="entry name" value="RmlC-like cupins"/>
    <property type="match status" value="1"/>
</dbReference>
<proteinExistence type="predicted"/>
<evidence type="ECO:0000313" key="3">
    <source>
        <dbReference type="EMBL" id="MBB6672815.1"/>
    </source>
</evidence>
<dbReference type="PANTHER" id="PTHR35848:SF9">
    <property type="entry name" value="SLL1358 PROTEIN"/>
    <property type="match status" value="1"/>
</dbReference>
<dbReference type="Proteomes" id="UP000547209">
    <property type="component" value="Unassembled WGS sequence"/>
</dbReference>
<dbReference type="Pfam" id="PF07883">
    <property type="entry name" value="Cupin_2"/>
    <property type="match status" value="1"/>
</dbReference>
<dbReference type="Gene3D" id="2.60.120.10">
    <property type="entry name" value="Jelly Rolls"/>
    <property type="match status" value="1"/>
</dbReference>
<sequence length="114" mass="13126">MKRSKENAEHYRWGDECDGWRLLHQPGLSIIHERMPPGTEEVRHYHQQAAQFFFVLSGQASIELNGERHELHAHEGLEVPPRTPHQVFNRTHAAIEFLVISQPTTAGDRVVLTD</sequence>
<dbReference type="InterPro" id="IPR051610">
    <property type="entry name" value="GPI/OXD"/>
</dbReference>